<accession>A0ABS7MKD4</accession>
<dbReference type="Proteomes" id="UP000700908">
    <property type="component" value="Unassembled WGS sequence"/>
</dbReference>
<name>A0ABS7MKD4_9ACTN</name>
<evidence type="ECO:0000313" key="1">
    <source>
        <dbReference type="EMBL" id="MBY4797498.1"/>
    </source>
</evidence>
<evidence type="ECO:0000313" key="2">
    <source>
        <dbReference type="Proteomes" id="UP000700908"/>
    </source>
</evidence>
<comment type="caution">
    <text evidence="1">The sequence shown here is derived from an EMBL/GenBank/DDBJ whole genome shotgun (WGS) entry which is preliminary data.</text>
</comment>
<gene>
    <name evidence="1" type="ORF">K6V98_03890</name>
</gene>
<keyword evidence="2" id="KW-1185">Reference proteome</keyword>
<dbReference type="EMBL" id="JAIMFO010000005">
    <property type="protein sequence ID" value="MBY4797498.1"/>
    <property type="molecule type" value="Genomic_DNA"/>
</dbReference>
<organism evidence="1 2">
    <name type="scientific">Collinsella ureilytica</name>
    <dbReference type="NCBI Taxonomy" id="2869515"/>
    <lineage>
        <taxon>Bacteria</taxon>
        <taxon>Bacillati</taxon>
        <taxon>Actinomycetota</taxon>
        <taxon>Coriobacteriia</taxon>
        <taxon>Coriobacteriales</taxon>
        <taxon>Coriobacteriaceae</taxon>
        <taxon>Collinsella</taxon>
    </lineage>
</organism>
<sequence>MNKHALKHTPSPELRQRAQAIHAADRALAHLRRAADLLDSAKSWGYFDMFLGGIVSSMIKHRRIDDAEDEFNAARAAVQRFARTMNDFDPDEIVRFDRGGFVAGIDIFLDNVFADIFVQRKIEKAQVRVGEAIEHISLMRERLMDV</sequence>
<reference evidence="1 2" key="1">
    <citation type="submission" date="2021-08" db="EMBL/GenBank/DDBJ databases">
        <title>Collinsella faecalis sp. nov. isolated from swine faeces.</title>
        <authorList>
            <person name="Oh B.S."/>
            <person name="Lee J.H."/>
        </authorList>
    </citation>
    <scope>NUCLEOTIDE SEQUENCE [LARGE SCALE GENOMIC DNA]</scope>
    <source>
        <strain evidence="1 2">AGMB00827</strain>
    </source>
</reference>
<protein>
    <submittedName>
        <fullName evidence="1">Uncharacterized protein</fullName>
    </submittedName>
</protein>
<proteinExistence type="predicted"/>
<dbReference type="RefSeq" id="WP_222199213.1">
    <property type="nucleotide sequence ID" value="NZ_JAIMFO010000005.1"/>
</dbReference>